<sequence length="328" mass="37500">MPAFNAAKYIEAAIDSVLIQTYRNFELIVVDDGSTDATSEIVQRYADARVKFYINSVNKGLIYTRNFAISNSNGDYIAFLDSDDIAFPTRLEKQVCFLEVEPSAAGVGAFVQSIDSNGAIRGKPWRYPTQAKEIKALLLFKICINTSSFMIRSNLLKNNLFDLDIPYAEDYALYIQLSKNNNLVNLPEVLTFYRVHSTNTSKEKKTELSRCLDMITLAELRSLNINASPDELIIHRYLEWFNLPPSVELLQNCCDWLNKIKAANLSFHIYDQSSLDKTLNSIWMSVCKHNASNLGLRIIFEYFKNNPSRFVVNLDLFRFAFKALVRKC</sequence>
<keyword evidence="2" id="KW-0328">Glycosyltransferase</keyword>
<dbReference type="PANTHER" id="PTHR22916:SF3">
    <property type="entry name" value="UDP-GLCNAC:BETAGAL BETA-1,3-N-ACETYLGLUCOSAMINYLTRANSFERASE-LIKE PROTEIN 1"/>
    <property type="match status" value="1"/>
</dbReference>
<evidence type="ECO:0000313" key="2">
    <source>
        <dbReference type="EMBL" id="MCB5195590.1"/>
    </source>
</evidence>
<protein>
    <submittedName>
        <fullName evidence="2">Glycosyltransferase</fullName>
        <ecNumber evidence="2">2.4.-.-</ecNumber>
    </submittedName>
</protein>
<evidence type="ECO:0000313" key="3">
    <source>
        <dbReference type="Proteomes" id="UP001198034"/>
    </source>
</evidence>
<dbReference type="InterPro" id="IPR001173">
    <property type="entry name" value="Glyco_trans_2-like"/>
</dbReference>
<dbReference type="RefSeq" id="WP_226763383.1">
    <property type="nucleotide sequence ID" value="NZ_JAJAWG010000002.1"/>
</dbReference>
<dbReference type="GO" id="GO:0016757">
    <property type="term" value="F:glycosyltransferase activity"/>
    <property type="evidence" value="ECO:0007669"/>
    <property type="project" value="UniProtKB-KW"/>
</dbReference>
<keyword evidence="2" id="KW-0808">Transferase</keyword>
<name>A0ABS8BIP3_9NEIS</name>
<dbReference type="Gene3D" id="3.90.550.10">
    <property type="entry name" value="Spore Coat Polysaccharide Biosynthesis Protein SpsA, Chain A"/>
    <property type="match status" value="1"/>
</dbReference>
<comment type="caution">
    <text evidence="2">The sequence shown here is derived from an EMBL/GenBank/DDBJ whole genome shotgun (WGS) entry which is preliminary data.</text>
</comment>
<reference evidence="2 3" key="1">
    <citation type="submission" date="2021-10" db="EMBL/GenBank/DDBJ databases">
        <authorList>
            <person name="Chen M."/>
        </authorList>
    </citation>
    <scope>NUCLEOTIDE SEQUENCE [LARGE SCALE GENOMIC DNA]</scope>
    <source>
        <strain evidence="2 3">H3-26</strain>
    </source>
</reference>
<evidence type="ECO:0000259" key="1">
    <source>
        <dbReference type="Pfam" id="PF00535"/>
    </source>
</evidence>
<organism evidence="2 3">
    <name type="scientific">Deefgea salmonis</name>
    <dbReference type="NCBI Taxonomy" id="2875502"/>
    <lineage>
        <taxon>Bacteria</taxon>
        <taxon>Pseudomonadati</taxon>
        <taxon>Pseudomonadota</taxon>
        <taxon>Betaproteobacteria</taxon>
        <taxon>Neisseriales</taxon>
        <taxon>Chitinibacteraceae</taxon>
        <taxon>Deefgea</taxon>
    </lineage>
</organism>
<proteinExistence type="predicted"/>
<keyword evidence="3" id="KW-1185">Reference proteome</keyword>
<dbReference type="Proteomes" id="UP001198034">
    <property type="component" value="Unassembled WGS sequence"/>
</dbReference>
<feature type="domain" description="Glycosyltransferase 2-like" evidence="1">
    <location>
        <begin position="1"/>
        <end position="151"/>
    </location>
</feature>
<dbReference type="PANTHER" id="PTHR22916">
    <property type="entry name" value="GLYCOSYLTRANSFERASE"/>
    <property type="match status" value="1"/>
</dbReference>
<dbReference type="EMBL" id="JAJAWG010000002">
    <property type="protein sequence ID" value="MCB5195590.1"/>
    <property type="molecule type" value="Genomic_DNA"/>
</dbReference>
<gene>
    <name evidence="2" type="ORF">LG219_04700</name>
</gene>
<dbReference type="Pfam" id="PF00535">
    <property type="entry name" value="Glycos_transf_2"/>
    <property type="match status" value="1"/>
</dbReference>
<accession>A0ABS8BIP3</accession>
<dbReference type="EC" id="2.4.-.-" evidence="2"/>
<dbReference type="InterPro" id="IPR029044">
    <property type="entry name" value="Nucleotide-diphossugar_trans"/>
</dbReference>
<dbReference type="SUPFAM" id="SSF53448">
    <property type="entry name" value="Nucleotide-diphospho-sugar transferases"/>
    <property type="match status" value="1"/>
</dbReference>